<keyword evidence="4" id="KW-1185">Reference proteome</keyword>
<dbReference type="KEGG" id="mva:Mvan_4316"/>
<dbReference type="Pfam" id="PF02627">
    <property type="entry name" value="CMD"/>
    <property type="match status" value="1"/>
</dbReference>
<evidence type="ECO:0000313" key="4">
    <source>
        <dbReference type="Proteomes" id="UP000009159"/>
    </source>
</evidence>
<evidence type="ECO:0000259" key="2">
    <source>
        <dbReference type="Pfam" id="PF02627"/>
    </source>
</evidence>
<dbReference type="PANTHER" id="PTHR34846:SF5">
    <property type="entry name" value="CARBOXYMUCONOLACTONE DECARBOXYLASE-LIKE DOMAIN-CONTAINING PROTEIN"/>
    <property type="match status" value="1"/>
</dbReference>
<dbReference type="SUPFAM" id="SSF69118">
    <property type="entry name" value="AhpD-like"/>
    <property type="match status" value="1"/>
</dbReference>
<evidence type="ECO:0000256" key="1">
    <source>
        <dbReference type="SAM" id="MobiDB-lite"/>
    </source>
</evidence>
<dbReference type="Gene3D" id="1.20.1290.10">
    <property type="entry name" value="AhpD-like"/>
    <property type="match status" value="1"/>
</dbReference>
<dbReference type="PANTHER" id="PTHR34846">
    <property type="entry name" value="4-CARBOXYMUCONOLACTONE DECARBOXYLASE FAMILY PROTEIN (AFU_ORTHOLOGUE AFUA_6G11590)"/>
    <property type="match status" value="1"/>
</dbReference>
<dbReference type="GO" id="GO:0051920">
    <property type="term" value="F:peroxiredoxin activity"/>
    <property type="evidence" value="ECO:0007669"/>
    <property type="project" value="InterPro"/>
</dbReference>
<dbReference type="eggNOG" id="COG2128">
    <property type="taxonomic scope" value="Bacteria"/>
</dbReference>
<sequence length="229" mass="24870">MPFEPRPSHPRQRRTQHMNSTDGAESLLAPLTAAEWGDDEYAAFGALLGLPGEKVPRAGSGHAADPLKFDIIGLLARHPKMARRFLTFNGWLLQCGELPLRLRELAILRIAHTRRSAFFWGEHTKVATEGGVPEADIARLAEGNEAFTGADRLVLDATDELLHDGHAEPATWHRLTDELGTHQAMELIFVVGTYAMLAMAFDTWRLPPPAGSASLPEPPAGVPPGGGTH</sequence>
<reference evidence="3" key="1">
    <citation type="submission" date="2006-12" db="EMBL/GenBank/DDBJ databases">
        <title>Complete sequence of Mycobacterium vanbaalenii PYR-1.</title>
        <authorList>
            <consortium name="US DOE Joint Genome Institute"/>
            <person name="Copeland A."/>
            <person name="Lucas S."/>
            <person name="Lapidus A."/>
            <person name="Barry K."/>
            <person name="Detter J.C."/>
            <person name="Glavina del Rio T."/>
            <person name="Hammon N."/>
            <person name="Israni S."/>
            <person name="Dalin E."/>
            <person name="Tice H."/>
            <person name="Pitluck S."/>
            <person name="Singan V."/>
            <person name="Schmutz J."/>
            <person name="Larimer F."/>
            <person name="Land M."/>
            <person name="Hauser L."/>
            <person name="Kyrpides N."/>
            <person name="Anderson I.J."/>
            <person name="Miller C."/>
            <person name="Richardson P."/>
        </authorList>
    </citation>
    <scope>NUCLEOTIDE SEQUENCE [LARGE SCALE GENOMIC DNA]</scope>
    <source>
        <strain evidence="3">PYR-1</strain>
    </source>
</reference>
<dbReference type="InterPro" id="IPR029032">
    <property type="entry name" value="AhpD-like"/>
</dbReference>
<protein>
    <submittedName>
        <fullName evidence="3">Carboxymuconolactone decarboxylase</fullName>
    </submittedName>
</protein>
<evidence type="ECO:0000313" key="3">
    <source>
        <dbReference type="EMBL" id="ABM15093.1"/>
    </source>
</evidence>
<feature type="domain" description="Carboxymuconolactone decarboxylase-like" evidence="2">
    <location>
        <begin position="79"/>
        <end position="153"/>
    </location>
</feature>
<dbReference type="InterPro" id="IPR003779">
    <property type="entry name" value="CMD-like"/>
</dbReference>
<feature type="region of interest" description="Disordered" evidence="1">
    <location>
        <begin position="1"/>
        <end position="24"/>
    </location>
</feature>
<dbReference type="STRING" id="350058.Mvan_4316"/>
<feature type="region of interest" description="Disordered" evidence="1">
    <location>
        <begin position="210"/>
        <end position="229"/>
    </location>
</feature>
<proteinExistence type="predicted"/>
<organism evidence="3 4">
    <name type="scientific">Mycolicibacterium vanbaalenii (strain DSM 7251 / JCM 13017 / BCRC 16820 / KCTC 9966 / NRRL B-24157 / PYR-1)</name>
    <name type="common">Mycobacterium vanbaalenii</name>
    <dbReference type="NCBI Taxonomy" id="350058"/>
    <lineage>
        <taxon>Bacteria</taxon>
        <taxon>Bacillati</taxon>
        <taxon>Actinomycetota</taxon>
        <taxon>Actinomycetes</taxon>
        <taxon>Mycobacteriales</taxon>
        <taxon>Mycobacteriaceae</taxon>
        <taxon>Mycolicibacterium</taxon>
    </lineage>
</organism>
<dbReference type="AlphaFoldDB" id="A1TD43"/>
<accession>A1TD43</accession>
<dbReference type="EMBL" id="CP000511">
    <property type="protein sequence ID" value="ABM15093.1"/>
    <property type="molecule type" value="Genomic_DNA"/>
</dbReference>
<dbReference type="Proteomes" id="UP000009159">
    <property type="component" value="Chromosome"/>
</dbReference>
<dbReference type="HOGENOM" id="CLU_082760_2_1_11"/>
<name>A1TD43_MYCVP</name>
<gene>
    <name evidence="3" type="ordered locus">Mvan_4316</name>
</gene>
<feature type="compositionally biased region" description="Pro residues" evidence="1">
    <location>
        <begin position="210"/>
        <end position="222"/>
    </location>
</feature>